<comment type="caution">
    <text evidence="4">The sequence shown here is derived from an EMBL/GenBank/DDBJ whole genome shotgun (WGS) entry which is preliminary data.</text>
</comment>
<evidence type="ECO:0000256" key="2">
    <source>
        <dbReference type="ARBA" id="ARBA00023157"/>
    </source>
</evidence>
<evidence type="ECO:0000256" key="1">
    <source>
        <dbReference type="ARBA" id="ARBA00022729"/>
    </source>
</evidence>
<gene>
    <name evidence="4" type="ORF">JBS370_LOCUS32614</name>
</gene>
<sequence length="401" mass="43019">NNGLDLYNNYNGNPVGSPTYTTSFLGYGAAINLVRSSSQYLSITSRQLLMNSSSFTIEAWIYPISFTGLDYGIFGQCQATTTNLCLHFMARSNKLWCAFYSNDIQGVTTLTMNVWTHVACVYDAVTLTQQVWLNGVLDGSRTGSSPYQGSSGATTIGATFNPGSAAGFNGYIDQVSYIARAKNDTEILNDATLYVYYPFDSGSLIDSGPNGINGTASGTITTTTGRVNQAIQFNSGAYVSYTYAPFYFLGINNNPFSISLWARPTGSYATSTLVFVYAPAGWCVHVLVMSSTGNINVRLWNSGALGVSGPVLALNSWTHIGYTYSSTNGIRLYINGTQFVTTGASSFTASGSPMYIVLGNDDGRTSLCSPGFGGSFNGAMDEFYLYRRELTASQVLALANP</sequence>
<organism evidence="4 5">
    <name type="scientific">Rotaria sordida</name>
    <dbReference type="NCBI Taxonomy" id="392033"/>
    <lineage>
        <taxon>Eukaryota</taxon>
        <taxon>Metazoa</taxon>
        <taxon>Spiralia</taxon>
        <taxon>Gnathifera</taxon>
        <taxon>Rotifera</taxon>
        <taxon>Eurotatoria</taxon>
        <taxon>Bdelloidea</taxon>
        <taxon>Philodinida</taxon>
        <taxon>Philodinidae</taxon>
        <taxon>Rotaria</taxon>
    </lineage>
</organism>
<dbReference type="Gene3D" id="2.60.120.200">
    <property type="match status" value="2"/>
</dbReference>
<dbReference type="InterPro" id="IPR006558">
    <property type="entry name" value="LamG-like"/>
</dbReference>
<dbReference type="PANTHER" id="PTHR47635:SF2">
    <property type="entry name" value="LAMG-LIKE JELLYROLL FOLD DOMAIN-CONTAINING PROTEIN"/>
    <property type="match status" value="1"/>
</dbReference>
<dbReference type="Pfam" id="PF13385">
    <property type="entry name" value="Laminin_G_3"/>
    <property type="match status" value="2"/>
</dbReference>
<dbReference type="PANTHER" id="PTHR47635">
    <property type="entry name" value="CUB DOMAIN-CONTAINING PROTEIN"/>
    <property type="match status" value="1"/>
</dbReference>
<keyword evidence="1" id="KW-0732">Signal</keyword>
<evidence type="ECO:0000313" key="5">
    <source>
        <dbReference type="Proteomes" id="UP000663836"/>
    </source>
</evidence>
<dbReference type="SUPFAM" id="SSF49899">
    <property type="entry name" value="Concanavalin A-like lectins/glucanases"/>
    <property type="match status" value="2"/>
</dbReference>
<evidence type="ECO:0000313" key="4">
    <source>
        <dbReference type="EMBL" id="CAF4120715.1"/>
    </source>
</evidence>
<keyword evidence="2" id="KW-1015">Disulfide bond</keyword>
<feature type="domain" description="LamG-like jellyroll fold" evidence="3">
    <location>
        <begin position="53"/>
        <end position="185"/>
    </location>
</feature>
<protein>
    <recommendedName>
        <fullName evidence="3">LamG-like jellyroll fold domain-containing protein</fullName>
    </recommendedName>
</protein>
<dbReference type="SMART" id="SM00560">
    <property type="entry name" value="LamGL"/>
    <property type="match status" value="1"/>
</dbReference>
<feature type="non-terminal residue" evidence="4">
    <location>
        <position position="1"/>
    </location>
</feature>
<reference evidence="4" key="1">
    <citation type="submission" date="2021-02" db="EMBL/GenBank/DDBJ databases">
        <authorList>
            <person name="Nowell W R."/>
        </authorList>
    </citation>
    <scope>NUCLEOTIDE SEQUENCE</scope>
</reference>
<dbReference type="EMBL" id="CAJOBD010008771">
    <property type="protein sequence ID" value="CAF4120715.1"/>
    <property type="molecule type" value="Genomic_DNA"/>
</dbReference>
<dbReference type="AlphaFoldDB" id="A0A819W4S4"/>
<dbReference type="Proteomes" id="UP000663836">
    <property type="component" value="Unassembled WGS sequence"/>
</dbReference>
<accession>A0A819W4S4</accession>
<name>A0A819W4S4_9BILA</name>
<dbReference type="InterPro" id="IPR013320">
    <property type="entry name" value="ConA-like_dom_sf"/>
</dbReference>
<proteinExistence type="predicted"/>
<evidence type="ECO:0000259" key="3">
    <source>
        <dbReference type="SMART" id="SM00560"/>
    </source>
</evidence>